<evidence type="ECO:0000256" key="1">
    <source>
        <dbReference type="ARBA" id="ARBA00008020"/>
    </source>
</evidence>
<dbReference type="PANTHER" id="PTHR11353">
    <property type="entry name" value="CHAPERONIN"/>
    <property type="match status" value="1"/>
</dbReference>
<organism evidence="5 6">
    <name type="scientific">Lactuca saligna</name>
    <name type="common">Willowleaf lettuce</name>
    <dbReference type="NCBI Taxonomy" id="75948"/>
    <lineage>
        <taxon>Eukaryota</taxon>
        <taxon>Viridiplantae</taxon>
        <taxon>Streptophyta</taxon>
        <taxon>Embryophyta</taxon>
        <taxon>Tracheophyta</taxon>
        <taxon>Spermatophyta</taxon>
        <taxon>Magnoliopsida</taxon>
        <taxon>eudicotyledons</taxon>
        <taxon>Gunneridae</taxon>
        <taxon>Pentapetalae</taxon>
        <taxon>asterids</taxon>
        <taxon>campanulids</taxon>
        <taxon>Asterales</taxon>
        <taxon>Asteraceae</taxon>
        <taxon>Cichorioideae</taxon>
        <taxon>Cichorieae</taxon>
        <taxon>Lactucinae</taxon>
        <taxon>Lactuca</taxon>
    </lineage>
</organism>
<reference evidence="5" key="1">
    <citation type="submission" date="2023-04" db="EMBL/GenBank/DDBJ databases">
        <authorList>
            <person name="Vijverberg K."/>
            <person name="Xiong W."/>
            <person name="Schranz E."/>
        </authorList>
    </citation>
    <scope>NUCLEOTIDE SEQUENCE</scope>
</reference>
<dbReference type="Gene3D" id="3.50.7.10">
    <property type="entry name" value="GroEL"/>
    <property type="match status" value="1"/>
</dbReference>
<dbReference type="Proteomes" id="UP001177003">
    <property type="component" value="Chromosome 4"/>
</dbReference>
<keyword evidence="4" id="KW-0143">Chaperone</keyword>
<dbReference type="InterPro" id="IPR002423">
    <property type="entry name" value="Cpn60/GroEL/TCP-1"/>
</dbReference>
<dbReference type="InterPro" id="IPR027410">
    <property type="entry name" value="TCP-1-like_intermed_sf"/>
</dbReference>
<evidence type="ECO:0000256" key="3">
    <source>
        <dbReference type="ARBA" id="ARBA00022840"/>
    </source>
</evidence>
<keyword evidence="3" id="KW-0067">ATP-binding</keyword>
<dbReference type="AlphaFoldDB" id="A0AA35YYL9"/>
<dbReference type="Gene3D" id="3.30.260.10">
    <property type="entry name" value="TCP-1-like chaperonin intermediate domain"/>
    <property type="match status" value="1"/>
</dbReference>
<evidence type="ECO:0000256" key="2">
    <source>
        <dbReference type="ARBA" id="ARBA00022741"/>
    </source>
</evidence>
<dbReference type="InterPro" id="IPR027413">
    <property type="entry name" value="GROEL-like_equatorial_sf"/>
</dbReference>
<name>A0AA35YYL9_LACSI</name>
<dbReference type="SUPFAM" id="SSF48592">
    <property type="entry name" value="GroEL equatorial domain-like"/>
    <property type="match status" value="1"/>
</dbReference>
<evidence type="ECO:0000313" key="6">
    <source>
        <dbReference type="Proteomes" id="UP001177003"/>
    </source>
</evidence>
<dbReference type="InterPro" id="IPR027409">
    <property type="entry name" value="GroEL-like_apical_dom_sf"/>
</dbReference>
<dbReference type="InterPro" id="IPR017998">
    <property type="entry name" value="Chaperone_TCP-1"/>
</dbReference>
<evidence type="ECO:0008006" key="7">
    <source>
        <dbReference type="Google" id="ProtNLM"/>
    </source>
</evidence>
<dbReference type="GO" id="GO:0005524">
    <property type="term" value="F:ATP binding"/>
    <property type="evidence" value="ECO:0007669"/>
    <property type="project" value="UniProtKB-KW"/>
</dbReference>
<dbReference type="Pfam" id="PF00118">
    <property type="entry name" value="Cpn60_TCP1"/>
    <property type="match status" value="1"/>
</dbReference>
<dbReference type="EMBL" id="OX465080">
    <property type="protein sequence ID" value="CAI9282287.1"/>
    <property type="molecule type" value="Genomic_DNA"/>
</dbReference>
<gene>
    <name evidence="5" type="ORF">LSALG_LOCUS21933</name>
</gene>
<evidence type="ECO:0000256" key="4">
    <source>
        <dbReference type="ARBA" id="ARBA00023186"/>
    </source>
</evidence>
<proteinExistence type="inferred from homology"/>
<evidence type="ECO:0000313" key="5">
    <source>
        <dbReference type="EMBL" id="CAI9282287.1"/>
    </source>
</evidence>
<dbReference type="Gene3D" id="1.10.560.10">
    <property type="entry name" value="GroEL-like equatorial domain"/>
    <property type="match status" value="1"/>
</dbReference>
<protein>
    <recommendedName>
        <fullName evidence="7">T-complex protein 1 subunit theta</fullName>
    </recommendedName>
</protein>
<keyword evidence="2" id="KW-0547">Nucleotide-binding</keyword>
<accession>A0AA35YYL9</accession>
<sequence>MHSLSLLVLLIKRSNNKRVANETEVKIPFDLIVSCVATYHMIQSCTERQYPPGDVVQILDSTFRNLHPLSSQNLGIFREIEMCMGRVKTQILALLKLGAVNPDDLGYVDSISVEEIGDARVTVVRNEQGGNSVTMVLLRGSTYSILDDTEMAVDDGVNTYKALCKDNRIVLGAVATEIELARKLKEFSFSETGLDHYAIGKFAESFEMIPKTLAENVGLNAMEITSTLYADHANGNVKVGIDLEEEAWLMKANSSGVRRGKESLS</sequence>
<dbReference type="GO" id="GO:0140662">
    <property type="term" value="F:ATP-dependent protein folding chaperone"/>
    <property type="evidence" value="ECO:0007669"/>
    <property type="project" value="InterPro"/>
</dbReference>
<comment type="similarity">
    <text evidence="1">Belongs to the TCP-1 chaperonin family.</text>
</comment>
<keyword evidence="6" id="KW-1185">Reference proteome</keyword>